<feature type="non-terminal residue" evidence="1">
    <location>
        <position position="1"/>
    </location>
</feature>
<sequence length="46" mass="5375">YKKLVDDKDVRLPIMVSRPIIDKITNNLLFYAKRGGRKQLVLVSMK</sequence>
<name>A0A0F9NPY4_9ZZZZ</name>
<gene>
    <name evidence="1" type="ORF">LCGC14_0999470</name>
</gene>
<reference evidence="1" key="1">
    <citation type="journal article" date="2015" name="Nature">
        <title>Complex archaea that bridge the gap between prokaryotes and eukaryotes.</title>
        <authorList>
            <person name="Spang A."/>
            <person name="Saw J.H."/>
            <person name="Jorgensen S.L."/>
            <person name="Zaremba-Niedzwiedzka K."/>
            <person name="Martijn J."/>
            <person name="Lind A.E."/>
            <person name="van Eijk R."/>
            <person name="Schleper C."/>
            <person name="Guy L."/>
            <person name="Ettema T.J."/>
        </authorList>
    </citation>
    <scope>NUCLEOTIDE SEQUENCE</scope>
</reference>
<protein>
    <submittedName>
        <fullName evidence="1">Uncharacterized protein</fullName>
    </submittedName>
</protein>
<proteinExistence type="predicted"/>
<comment type="caution">
    <text evidence="1">The sequence shown here is derived from an EMBL/GenBank/DDBJ whole genome shotgun (WGS) entry which is preliminary data.</text>
</comment>
<evidence type="ECO:0000313" key="1">
    <source>
        <dbReference type="EMBL" id="KKN14102.1"/>
    </source>
</evidence>
<accession>A0A0F9NPY4</accession>
<dbReference type="AlphaFoldDB" id="A0A0F9NPY4"/>
<organism evidence="1">
    <name type="scientific">marine sediment metagenome</name>
    <dbReference type="NCBI Taxonomy" id="412755"/>
    <lineage>
        <taxon>unclassified sequences</taxon>
        <taxon>metagenomes</taxon>
        <taxon>ecological metagenomes</taxon>
    </lineage>
</organism>
<dbReference type="EMBL" id="LAZR01003852">
    <property type="protein sequence ID" value="KKN14102.1"/>
    <property type="molecule type" value="Genomic_DNA"/>
</dbReference>